<gene>
    <name evidence="3" type="ORF">C12CBH8_12560</name>
</gene>
<evidence type="ECO:0000313" key="3">
    <source>
        <dbReference type="EMBL" id="BCI60617.1"/>
    </source>
</evidence>
<evidence type="ECO:0000313" key="4">
    <source>
        <dbReference type="Proteomes" id="UP000593890"/>
    </source>
</evidence>
<dbReference type="Proteomes" id="UP000593890">
    <property type="component" value="Chromosome"/>
</dbReference>
<dbReference type="EMBL" id="AP023321">
    <property type="protein sequence ID" value="BCI60617.1"/>
    <property type="molecule type" value="Genomic_DNA"/>
</dbReference>
<reference evidence="4" key="1">
    <citation type="submission" date="2020-07" db="EMBL/GenBank/DDBJ databases">
        <title>Complete genome sequencing of Clostridia bacterium strain 12CBH8.</title>
        <authorList>
            <person name="Sakamoto M."/>
            <person name="Murakami T."/>
            <person name="Mori H."/>
        </authorList>
    </citation>
    <scope>NUCLEOTIDE SEQUENCE [LARGE SCALE GENOMIC DNA]</scope>
    <source>
        <strain evidence="4">12CBH8</strain>
    </source>
</reference>
<sequence>MWASNLLIAVLGVSLLVVLAVVLALVAEIIRQAVLGRQDRPIIHSADELAKKRAARDAGTSTSGRSSASTEILHSHYRENERKKSRCLKSR</sequence>
<keyword evidence="2" id="KW-1133">Transmembrane helix</keyword>
<evidence type="ECO:0000256" key="1">
    <source>
        <dbReference type="SAM" id="MobiDB-lite"/>
    </source>
</evidence>
<feature type="compositionally biased region" description="Basic and acidic residues" evidence="1">
    <location>
        <begin position="73"/>
        <end position="82"/>
    </location>
</feature>
<keyword evidence="2" id="KW-0812">Transmembrane</keyword>
<dbReference type="AlphaFoldDB" id="A0A7I8D1E1"/>
<proteinExistence type="predicted"/>
<keyword evidence="4" id="KW-1185">Reference proteome</keyword>
<dbReference type="KEGG" id="sman:C12CBH8_12560"/>
<protein>
    <submittedName>
        <fullName evidence="3">Uncharacterized protein</fullName>
    </submittedName>
</protein>
<feature type="transmembrane region" description="Helical" evidence="2">
    <location>
        <begin position="6"/>
        <end position="30"/>
    </location>
</feature>
<organism evidence="3 4">
    <name type="scientific">Solibaculum mannosilyticum</name>
    <dbReference type="NCBI Taxonomy" id="2780922"/>
    <lineage>
        <taxon>Bacteria</taxon>
        <taxon>Bacillati</taxon>
        <taxon>Bacillota</taxon>
        <taxon>Clostridia</taxon>
        <taxon>Eubacteriales</taxon>
        <taxon>Oscillospiraceae</taxon>
        <taxon>Solibaculum</taxon>
    </lineage>
</organism>
<feature type="region of interest" description="Disordered" evidence="1">
    <location>
        <begin position="54"/>
        <end position="91"/>
    </location>
</feature>
<dbReference type="RefSeq" id="WP_215532795.1">
    <property type="nucleotide sequence ID" value="NZ_AP023321.1"/>
</dbReference>
<evidence type="ECO:0000256" key="2">
    <source>
        <dbReference type="SAM" id="Phobius"/>
    </source>
</evidence>
<feature type="compositionally biased region" description="Low complexity" evidence="1">
    <location>
        <begin position="58"/>
        <end position="70"/>
    </location>
</feature>
<keyword evidence="2" id="KW-0472">Membrane</keyword>
<name>A0A7I8D1E1_9FIRM</name>
<accession>A0A7I8D1E1</accession>